<dbReference type="InterPro" id="IPR049326">
    <property type="entry name" value="Rhodopsin_dom_fungi"/>
</dbReference>
<dbReference type="AlphaFoldDB" id="A0A8H3FQ10"/>
<dbReference type="EMBL" id="CAJPDQ010000026">
    <property type="protein sequence ID" value="CAF9926927.1"/>
    <property type="molecule type" value="Genomic_DNA"/>
</dbReference>
<sequence length="376" mass="40933">MSSLIPPGADLSKIPFAANPDGSPPNFTDSAPSLATAMITAGSIFAALAVLAVSFRMLACYKGKFHLDDATAYLGEVLSNHLPVSLRHAWDVPLSTVDAPYIKKITTAGFLAGPSIWAARAAILVLQLRIFKPKRWFRITTYVILTCLTVTHWSNIPVFIALCVPHNSSQDWNFDLLEQCFPASLHGAITGGIGAVFDIIMLILPQPLIFKLHLSFAKKISLALTFAAGFLATVASIISLYYRVLLYQGQDITWNSGNVYICVVVETYTLIIVGCTPAIAAFWKTKVSSSKFYHSVKSILVSGQLASHGTEVLKSDINSTPSSVKHESSNLHSTNDHSGIQKTIHYSVLEEDRASDEIELTGVKGNTKSRPYKESF</sequence>
<accession>A0A8H3FQ10</accession>
<evidence type="ECO:0000313" key="8">
    <source>
        <dbReference type="EMBL" id="CAF9926927.1"/>
    </source>
</evidence>
<evidence type="ECO:0000313" key="9">
    <source>
        <dbReference type="Proteomes" id="UP000664169"/>
    </source>
</evidence>
<protein>
    <recommendedName>
        <fullName evidence="7">Rhodopsin domain-containing protein</fullName>
    </recommendedName>
</protein>
<evidence type="ECO:0000256" key="5">
    <source>
        <dbReference type="ARBA" id="ARBA00038359"/>
    </source>
</evidence>
<organism evidence="8 9">
    <name type="scientific">Gomphillus americanus</name>
    <dbReference type="NCBI Taxonomy" id="1940652"/>
    <lineage>
        <taxon>Eukaryota</taxon>
        <taxon>Fungi</taxon>
        <taxon>Dikarya</taxon>
        <taxon>Ascomycota</taxon>
        <taxon>Pezizomycotina</taxon>
        <taxon>Lecanoromycetes</taxon>
        <taxon>OSLEUM clade</taxon>
        <taxon>Ostropomycetidae</taxon>
        <taxon>Ostropales</taxon>
        <taxon>Graphidaceae</taxon>
        <taxon>Gomphilloideae</taxon>
        <taxon>Gomphillus</taxon>
    </lineage>
</organism>
<dbReference type="InterPro" id="IPR052337">
    <property type="entry name" value="SAT4-like"/>
</dbReference>
<feature type="domain" description="Rhodopsin" evidence="7">
    <location>
        <begin position="63"/>
        <end position="283"/>
    </location>
</feature>
<keyword evidence="4 6" id="KW-0472">Membrane</keyword>
<keyword evidence="2 6" id="KW-0812">Transmembrane</keyword>
<keyword evidence="3 6" id="KW-1133">Transmembrane helix</keyword>
<dbReference type="GO" id="GO:0016020">
    <property type="term" value="C:membrane"/>
    <property type="evidence" value="ECO:0007669"/>
    <property type="project" value="UniProtKB-SubCell"/>
</dbReference>
<evidence type="ECO:0000256" key="6">
    <source>
        <dbReference type="SAM" id="Phobius"/>
    </source>
</evidence>
<evidence type="ECO:0000256" key="2">
    <source>
        <dbReference type="ARBA" id="ARBA00022692"/>
    </source>
</evidence>
<reference evidence="8" key="1">
    <citation type="submission" date="2021-03" db="EMBL/GenBank/DDBJ databases">
        <authorList>
            <person name="Tagirdzhanova G."/>
        </authorList>
    </citation>
    <scope>NUCLEOTIDE SEQUENCE</scope>
</reference>
<keyword evidence="9" id="KW-1185">Reference proteome</keyword>
<feature type="transmembrane region" description="Helical" evidence="6">
    <location>
        <begin position="257"/>
        <end position="283"/>
    </location>
</feature>
<feature type="transmembrane region" description="Helical" evidence="6">
    <location>
        <begin position="139"/>
        <end position="164"/>
    </location>
</feature>
<dbReference type="OrthoDB" id="5342292at2759"/>
<evidence type="ECO:0000256" key="4">
    <source>
        <dbReference type="ARBA" id="ARBA00023136"/>
    </source>
</evidence>
<comment type="subcellular location">
    <subcellularLocation>
        <location evidence="1">Membrane</location>
        <topology evidence="1">Multi-pass membrane protein</topology>
    </subcellularLocation>
</comment>
<dbReference type="Pfam" id="PF20684">
    <property type="entry name" value="Fung_rhodopsin"/>
    <property type="match status" value="1"/>
</dbReference>
<proteinExistence type="inferred from homology"/>
<comment type="caution">
    <text evidence="8">The sequence shown here is derived from an EMBL/GenBank/DDBJ whole genome shotgun (WGS) entry which is preliminary data.</text>
</comment>
<feature type="transmembrane region" description="Helical" evidence="6">
    <location>
        <begin position="184"/>
        <end position="210"/>
    </location>
</feature>
<evidence type="ECO:0000259" key="7">
    <source>
        <dbReference type="Pfam" id="PF20684"/>
    </source>
</evidence>
<name>A0A8H3FQ10_9LECA</name>
<feature type="transmembrane region" description="Helical" evidence="6">
    <location>
        <begin position="34"/>
        <end position="55"/>
    </location>
</feature>
<dbReference type="Proteomes" id="UP000664169">
    <property type="component" value="Unassembled WGS sequence"/>
</dbReference>
<evidence type="ECO:0000256" key="1">
    <source>
        <dbReference type="ARBA" id="ARBA00004141"/>
    </source>
</evidence>
<dbReference type="PANTHER" id="PTHR33048">
    <property type="entry name" value="PTH11-LIKE INTEGRAL MEMBRANE PROTEIN (AFU_ORTHOLOGUE AFUA_5G11245)"/>
    <property type="match status" value="1"/>
</dbReference>
<evidence type="ECO:0000256" key="3">
    <source>
        <dbReference type="ARBA" id="ARBA00022989"/>
    </source>
</evidence>
<gene>
    <name evidence="8" type="ORF">GOMPHAMPRED_004265</name>
</gene>
<feature type="transmembrane region" description="Helical" evidence="6">
    <location>
        <begin position="222"/>
        <end position="245"/>
    </location>
</feature>
<dbReference type="PANTHER" id="PTHR33048:SF146">
    <property type="entry name" value="INTEGRAL MEMBRANE PROTEIN"/>
    <property type="match status" value="1"/>
</dbReference>
<comment type="similarity">
    <text evidence="5">Belongs to the SAT4 family.</text>
</comment>